<dbReference type="GO" id="GO:0004523">
    <property type="term" value="F:RNA-DNA hybrid ribonuclease activity"/>
    <property type="evidence" value="ECO:0007669"/>
    <property type="project" value="InterPro"/>
</dbReference>
<proteinExistence type="predicted"/>
<dbReference type="PROSITE" id="PS50879">
    <property type="entry name" value="RNASE_H_1"/>
    <property type="match status" value="1"/>
</dbReference>
<name>A0A372LE64_9BACI</name>
<reference evidence="2 3" key="1">
    <citation type="submission" date="2018-08" db="EMBL/GenBank/DDBJ databases">
        <title>Bacillus chawlae sp. nov., Bacillus glennii sp. nov., and Bacillus saganii sp. nov. Isolated from the Vehicle Assembly Building at Kennedy Space Center where the Viking Spacecraft were Assembled.</title>
        <authorList>
            <person name="Seuylemezian A."/>
            <person name="Vaishampayan P."/>
        </authorList>
    </citation>
    <scope>NUCLEOTIDE SEQUENCE [LARGE SCALE GENOMIC DNA]</scope>
    <source>
        <strain evidence="2 3">V47-23a</strain>
    </source>
</reference>
<dbReference type="SUPFAM" id="SSF53098">
    <property type="entry name" value="Ribonuclease H-like"/>
    <property type="match status" value="1"/>
</dbReference>
<accession>A0A372LE64</accession>
<protein>
    <recommendedName>
        <fullName evidence="1">RNase H type-1 domain-containing protein</fullName>
    </recommendedName>
</protein>
<dbReference type="InterPro" id="IPR002156">
    <property type="entry name" value="RNaseH_domain"/>
</dbReference>
<dbReference type="RefSeq" id="WP_117328364.1">
    <property type="nucleotide sequence ID" value="NZ_QVTE01000062.1"/>
</dbReference>
<dbReference type="InterPro" id="IPR012337">
    <property type="entry name" value="RNaseH-like_sf"/>
</dbReference>
<dbReference type="OrthoDB" id="2680098at2"/>
<dbReference type="CDD" id="cd09279">
    <property type="entry name" value="RNase_HI_like"/>
    <property type="match status" value="1"/>
</dbReference>
<dbReference type="Pfam" id="PF13456">
    <property type="entry name" value="RVT_3"/>
    <property type="match status" value="1"/>
</dbReference>
<dbReference type="AlphaFoldDB" id="A0A372LE64"/>
<feature type="domain" description="RNase H type-1" evidence="1">
    <location>
        <begin position="70"/>
        <end position="207"/>
    </location>
</feature>
<dbReference type="GO" id="GO:0003676">
    <property type="term" value="F:nucleic acid binding"/>
    <property type="evidence" value="ECO:0007669"/>
    <property type="project" value="InterPro"/>
</dbReference>
<dbReference type="PANTHER" id="PTHR46387:SF2">
    <property type="entry name" value="RIBONUCLEASE HI"/>
    <property type="match status" value="1"/>
</dbReference>
<keyword evidence="3" id="KW-1185">Reference proteome</keyword>
<sequence>MNVMIQWTYSMAKRPEAVFTSEYMKAAAALLVLEDLEKTGRVKNVEFKDEIGTTWTKKELVKLLTEMKEEPQDIIVYFDGGYVKEDGMAGAGIVIYYTHGKDKRRIRMNRLLEELDSNNEAEYAAFYEGVIQLEVLGVHHQAVTFKGDSQVVLNQLSGDWPCFEDTLNAWLDRIEAKLKQLGIRPVYEPIPRKENQEADKLATQALKGEFISSTINLTQT</sequence>
<dbReference type="Gene3D" id="3.30.420.10">
    <property type="entry name" value="Ribonuclease H-like superfamily/Ribonuclease H"/>
    <property type="match status" value="1"/>
</dbReference>
<dbReference type="Proteomes" id="UP000264541">
    <property type="component" value="Unassembled WGS sequence"/>
</dbReference>
<evidence type="ECO:0000313" key="3">
    <source>
        <dbReference type="Proteomes" id="UP000264541"/>
    </source>
</evidence>
<evidence type="ECO:0000313" key="2">
    <source>
        <dbReference type="EMBL" id="RFU64088.1"/>
    </source>
</evidence>
<organism evidence="2 3">
    <name type="scientific">Peribacillus saganii</name>
    <dbReference type="NCBI Taxonomy" id="2303992"/>
    <lineage>
        <taxon>Bacteria</taxon>
        <taxon>Bacillati</taxon>
        <taxon>Bacillota</taxon>
        <taxon>Bacilli</taxon>
        <taxon>Bacillales</taxon>
        <taxon>Bacillaceae</taxon>
        <taxon>Peribacillus</taxon>
    </lineage>
</organism>
<gene>
    <name evidence="2" type="ORF">D0469_19255</name>
</gene>
<dbReference type="EMBL" id="QVTE01000062">
    <property type="protein sequence ID" value="RFU64088.1"/>
    <property type="molecule type" value="Genomic_DNA"/>
</dbReference>
<comment type="caution">
    <text evidence="2">The sequence shown here is derived from an EMBL/GenBank/DDBJ whole genome shotgun (WGS) entry which is preliminary data.</text>
</comment>
<dbReference type="InterPro" id="IPR036397">
    <property type="entry name" value="RNaseH_sf"/>
</dbReference>
<evidence type="ECO:0000259" key="1">
    <source>
        <dbReference type="PROSITE" id="PS50879"/>
    </source>
</evidence>
<dbReference type="NCBIfam" id="NF005822">
    <property type="entry name" value="PRK07708.1"/>
    <property type="match status" value="1"/>
</dbReference>
<dbReference type="PANTHER" id="PTHR46387">
    <property type="entry name" value="POLYNUCLEOTIDYL TRANSFERASE, RIBONUCLEASE H-LIKE SUPERFAMILY PROTEIN"/>
    <property type="match status" value="1"/>
</dbReference>